<gene>
    <name evidence="2" type="ORF">Agub_g463</name>
</gene>
<sequence>MQFKCRSSWSLCRQSRSLATQFATMLARTVGTRVVSYHEAQHKPLSLGAPVSTPINLPGYMRHPCITSATATSASRLKAVPNHPQQSSSNDNSDGLYCTNSRRTRRRLVDDGDIVLSTKSSRCSRSSRKTVTHGVIKSHARPGRKPSGKRSEEELVCMLKSELGLPPDSPWRPDSHSLPRLLQRPAHLVAAELRALLAAFPHPTHRELIQRAVRRRAYGVLGRKGGADSVVAKVAELGKLLGLPRKPAAAAAAAAAAAKGGALSYSDGLGDSGDGEDNDGSSDGVGPGGPQRRGARRRGRFAEAKGTANGGAQGGATAAAGGEGRKEKEEQQRKEKEEDELRWRITTAVLECVVREPGLLRRRKDAIVANIEALDSMLGRGRSFTLELVHHAPQLIATYSPATLGLKIMTLLNASALVKEWEVELEQASSSTLGVMLGRGMGVLARLQYLAETGQATRRMLAVVRYNHTSFQAEHPGFERWLQENRQRLEPEPGQEEEEAHGEGQEEE</sequence>
<comment type="caution">
    <text evidence="2">The sequence shown here is derived from an EMBL/GenBank/DDBJ whole genome shotgun (WGS) entry which is preliminary data.</text>
</comment>
<evidence type="ECO:0000313" key="2">
    <source>
        <dbReference type="EMBL" id="GFR40303.1"/>
    </source>
</evidence>
<feature type="compositionally biased region" description="Basic and acidic residues" evidence="1">
    <location>
        <begin position="482"/>
        <end position="491"/>
    </location>
</feature>
<feature type="compositionally biased region" description="Basic residues" evidence="1">
    <location>
        <begin position="125"/>
        <end position="148"/>
    </location>
</feature>
<feature type="region of interest" description="Disordered" evidence="1">
    <location>
        <begin position="76"/>
        <end position="102"/>
    </location>
</feature>
<organism evidence="2 3">
    <name type="scientific">Astrephomene gubernaculifera</name>
    <dbReference type="NCBI Taxonomy" id="47775"/>
    <lineage>
        <taxon>Eukaryota</taxon>
        <taxon>Viridiplantae</taxon>
        <taxon>Chlorophyta</taxon>
        <taxon>core chlorophytes</taxon>
        <taxon>Chlorophyceae</taxon>
        <taxon>CS clade</taxon>
        <taxon>Chlamydomonadales</taxon>
        <taxon>Astrephomenaceae</taxon>
        <taxon>Astrephomene</taxon>
    </lineage>
</organism>
<feature type="region of interest" description="Disordered" evidence="1">
    <location>
        <begin position="119"/>
        <end position="153"/>
    </location>
</feature>
<dbReference type="Proteomes" id="UP001054857">
    <property type="component" value="Unassembled WGS sequence"/>
</dbReference>
<evidence type="ECO:0000256" key="1">
    <source>
        <dbReference type="SAM" id="MobiDB-lite"/>
    </source>
</evidence>
<protein>
    <submittedName>
        <fullName evidence="2">Uncharacterized protein</fullName>
    </submittedName>
</protein>
<feature type="compositionally biased region" description="Basic and acidic residues" evidence="1">
    <location>
        <begin position="323"/>
        <end position="339"/>
    </location>
</feature>
<feature type="region of interest" description="Disordered" evidence="1">
    <location>
        <begin position="268"/>
        <end position="339"/>
    </location>
</feature>
<name>A0AAD3DEU8_9CHLO</name>
<accession>A0AAD3DEU8</accession>
<dbReference type="EMBL" id="BMAR01000001">
    <property type="protein sequence ID" value="GFR40303.1"/>
    <property type="molecule type" value="Genomic_DNA"/>
</dbReference>
<keyword evidence="3" id="KW-1185">Reference proteome</keyword>
<feature type="region of interest" description="Disordered" evidence="1">
    <location>
        <begin position="482"/>
        <end position="508"/>
    </location>
</feature>
<feature type="compositionally biased region" description="Polar residues" evidence="1">
    <location>
        <begin position="83"/>
        <end position="101"/>
    </location>
</feature>
<proteinExistence type="predicted"/>
<evidence type="ECO:0000313" key="3">
    <source>
        <dbReference type="Proteomes" id="UP001054857"/>
    </source>
</evidence>
<dbReference type="AlphaFoldDB" id="A0AAD3DEU8"/>
<reference evidence="2 3" key="1">
    <citation type="journal article" date="2021" name="Sci. Rep.">
        <title>Genome sequencing of the multicellular alga Astrephomene provides insights into convergent evolution of germ-soma differentiation.</title>
        <authorList>
            <person name="Yamashita S."/>
            <person name="Yamamoto K."/>
            <person name="Matsuzaki R."/>
            <person name="Suzuki S."/>
            <person name="Yamaguchi H."/>
            <person name="Hirooka S."/>
            <person name="Minakuchi Y."/>
            <person name="Miyagishima S."/>
            <person name="Kawachi M."/>
            <person name="Toyoda A."/>
            <person name="Nozaki H."/>
        </authorList>
    </citation>
    <scope>NUCLEOTIDE SEQUENCE [LARGE SCALE GENOMIC DNA]</scope>
    <source>
        <strain evidence="2 3">NIES-4017</strain>
    </source>
</reference>